<dbReference type="InterPro" id="IPR035979">
    <property type="entry name" value="RBD_domain_sf"/>
</dbReference>
<dbReference type="InterPro" id="IPR000504">
    <property type="entry name" value="RRM_dom"/>
</dbReference>
<dbReference type="InterPro" id="IPR050666">
    <property type="entry name" value="ESRP"/>
</dbReference>
<feature type="compositionally biased region" description="Gly residues" evidence="4">
    <location>
        <begin position="371"/>
        <end position="409"/>
    </location>
</feature>
<dbReference type="SMART" id="SM00360">
    <property type="entry name" value="RRM"/>
    <property type="match status" value="3"/>
</dbReference>
<evidence type="ECO:0000256" key="4">
    <source>
        <dbReference type="SAM" id="MobiDB-lite"/>
    </source>
</evidence>
<protein>
    <submittedName>
        <fullName evidence="7">Heterogeneous nuclear ribonucleoprotein H3-like isoform X1</fullName>
    </submittedName>
</protein>
<dbReference type="Gene3D" id="3.30.70.330">
    <property type="match status" value="3"/>
</dbReference>
<dbReference type="Proteomes" id="UP000694865">
    <property type="component" value="Unplaced"/>
</dbReference>
<evidence type="ECO:0000259" key="5">
    <source>
        <dbReference type="PROSITE" id="PS50102"/>
    </source>
</evidence>
<keyword evidence="1" id="KW-0677">Repeat</keyword>
<sequence>MLSRVVLSQSKRLCEASFTTLCSSSSTKNLRAVSRLISNYPNQILLTDNPAFTGKRFLSGSSVKFGRWFDDEEFPPLPPYDPNQKFSMVDHDDGNVIRARGLPWSATADEVRSFFKGCKIAETENGIKFTYTREGRPSGECFIELETEEDVKVALERHNDHMGHRYVEVFRSKKSEMDWVIKRSGPNAVQDNDGCVRLRGLPFGCSKEEIAQFFGGLEIVANGITLPTDYHGRSTGEAYVQFSTKDIAENALGKHKERIGHRYIEIFKSSKEEVRQALGLKPRPLMNNRPGPYDRFGGGGGGGMGGGGGGGGAGGTGGGGRGYGGRGGSGYDRRYRGGYGGNDGYGGGYEDDYDGYDDYYGGGQGGGGMSTGGYGGQSRRGGGGGGMGRGGGGFGGGGSRGRGRGGNYSGPGSDRIKGGFVSTTGHVIHMRGLPFRATDQEIRQFFQPVNPTKVHIQYESGGRATGEADVEFATHEDAVAGMSKDKAHMQHRYIELFLNSSQGSMVGGGGGGSVGGGGGTGGFGNQAGGIGMSGQSNFGQNNQGGFGGQDMMNSGMGGGMGGAGGGMTAGNAGNFGGGFGGQGGYQSNQGNMGGQTGFYNSGTGMAGMNQGMGGGMQMGQNTGFGSGF</sequence>
<feature type="domain" description="RRM" evidence="5">
    <location>
        <begin position="426"/>
        <end position="503"/>
    </location>
</feature>
<evidence type="ECO:0000256" key="3">
    <source>
        <dbReference type="PROSITE-ProRule" id="PRU00176"/>
    </source>
</evidence>
<evidence type="ECO:0000313" key="6">
    <source>
        <dbReference type="Proteomes" id="UP000694865"/>
    </source>
</evidence>
<accession>A0ABM0H0E0</accession>
<organism evidence="6 7">
    <name type="scientific">Saccoglossus kowalevskii</name>
    <name type="common">Acorn worm</name>
    <dbReference type="NCBI Taxonomy" id="10224"/>
    <lineage>
        <taxon>Eukaryota</taxon>
        <taxon>Metazoa</taxon>
        <taxon>Hemichordata</taxon>
        <taxon>Enteropneusta</taxon>
        <taxon>Harrimaniidae</taxon>
        <taxon>Saccoglossus</taxon>
    </lineage>
</organism>
<feature type="region of interest" description="Disordered" evidence="4">
    <location>
        <begin position="371"/>
        <end position="419"/>
    </location>
</feature>
<dbReference type="CDD" id="cd12506">
    <property type="entry name" value="RRM3_hnRNPH_CRSF1_like"/>
    <property type="match status" value="1"/>
</dbReference>
<keyword evidence="6" id="KW-1185">Reference proteome</keyword>
<dbReference type="GeneID" id="100377054"/>
<name>A0ABM0H0E0_SACKO</name>
<evidence type="ECO:0000256" key="1">
    <source>
        <dbReference type="ARBA" id="ARBA00022737"/>
    </source>
</evidence>
<feature type="domain" description="RRM" evidence="5">
    <location>
        <begin position="95"/>
        <end position="174"/>
    </location>
</feature>
<dbReference type="RefSeq" id="XP_002741419.1">
    <property type="nucleotide sequence ID" value="XM_002741373.2"/>
</dbReference>
<feature type="domain" description="RRM" evidence="5">
    <location>
        <begin position="194"/>
        <end position="271"/>
    </location>
</feature>
<dbReference type="CDD" id="cd12503">
    <property type="entry name" value="RRM1_hnRNPH_GRSF1_like"/>
    <property type="match status" value="1"/>
</dbReference>
<evidence type="ECO:0000313" key="7">
    <source>
        <dbReference type="RefSeq" id="XP_002741419.1"/>
    </source>
</evidence>
<reference evidence="7" key="1">
    <citation type="submission" date="2025-08" db="UniProtKB">
        <authorList>
            <consortium name="RefSeq"/>
        </authorList>
    </citation>
    <scope>IDENTIFICATION</scope>
    <source>
        <tissue evidence="7">Testes</tissue>
    </source>
</reference>
<dbReference type="PANTHER" id="PTHR13976">
    <property type="entry name" value="HETEROGENEOUS NUCLEAR RIBONUCLEOPROTEIN-RELATED"/>
    <property type="match status" value="1"/>
</dbReference>
<keyword evidence="2 3" id="KW-0694">RNA-binding</keyword>
<dbReference type="Pfam" id="PF00076">
    <property type="entry name" value="RRM_1"/>
    <property type="match status" value="2"/>
</dbReference>
<dbReference type="PROSITE" id="PS50102">
    <property type="entry name" value="RRM"/>
    <property type="match status" value="3"/>
</dbReference>
<dbReference type="InterPro" id="IPR012677">
    <property type="entry name" value="Nucleotide-bd_a/b_plait_sf"/>
</dbReference>
<dbReference type="SUPFAM" id="SSF54928">
    <property type="entry name" value="RNA-binding domain, RBD"/>
    <property type="match status" value="3"/>
</dbReference>
<evidence type="ECO:0000256" key="2">
    <source>
        <dbReference type="ARBA" id="ARBA00022884"/>
    </source>
</evidence>
<proteinExistence type="predicted"/>
<gene>
    <name evidence="7" type="primary">LOC100377054</name>
</gene>